<dbReference type="InterPro" id="IPR006935">
    <property type="entry name" value="Helicase/UvrB_N"/>
</dbReference>
<dbReference type="PRINTS" id="PR00507">
    <property type="entry name" value="N12N6MTFRASE"/>
</dbReference>
<dbReference type="Gene3D" id="3.40.50.300">
    <property type="entry name" value="P-loop containing nucleotide triphosphate hydrolases"/>
    <property type="match status" value="2"/>
</dbReference>
<dbReference type="InterPro" id="IPR011335">
    <property type="entry name" value="Restrct_endonuc-II-like"/>
</dbReference>
<feature type="region of interest" description="Disordered" evidence="6">
    <location>
        <begin position="677"/>
        <end position="713"/>
    </location>
</feature>
<dbReference type="Pfam" id="PF00271">
    <property type="entry name" value="Helicase_C"/>
    <property type="match status" value="1"/>
</dbReference>
<dbReference type="GO" id="GO:0016787">
    <property type="term" value="F:hydrolase activity"/>
    <property type="evidence" value="ECO:0007669"/>
    <property type="project" value="InterPro"/>
</dbReference>
<dbReference type="GO" id="GO:0004386">
    <property type="term" value="F:helicase activity"/>
    <property type="evidence" value="ECO:0007669"/>
    <property type="project" value="UniProtKB-KW"/>
</dbReference>
<dbReference type="PANTHER" id="PTHR47396">
    <property type="entry name" value="TYPE I RESTRICTION ENZYME ECOKI R PROTEIN"/>
    <property type="match status" value="1"/>
</dbReference>
<keyword evidence="5" id="KW-0680">Restriction system</keyword>
<sequence>MTALQDILNTYREESQTEREKGTYFEELIRTYFRYEATYADLYSDVWFYSDWAKEQGLDGRDTGIDLVAKTQGTDEYHAIQCKCFAEDYRVRKADIDSFFTASGKKPFSHRVIVTTTNNWNEHAEDALQGQQPPVTKIDLQDLENSQIDWAQYQPNKSPALKPKKELRDHQVSALNSVEVGLKTASRGKLIMACGTGKTFTSLKIAEKQAGKGKRVLFLVPSLSLLSQTLTEWTQESKIPLHSFAVCSDSDVGKKRKADDDVVQTFAHELRYPATTEPQKLAAELAKRHDNQHMSVVFSTYHSIDVISKAQHEYGLDDFDLIICDEAHRTTGATFESESESNFVKVHDADFIKATKRLYMTATPRIYGDSAKVKEEQGGIKLCSMDDESLYGKELFVINFSEAVNRGLLCDYKVIVLTVDEAHVSKRLQSLLADDDNQLKVDDAAKIVGCWKALSKQGSADDHDGFEVDKDPMRRAVAFCQVIEPNTNKTAKTHKVSSKNIAGMFQTVVEAYQEQEEEPSTENSYNLTCEAAHVDGSMNASQKEEKLDWLKAQTPDNTCRILSNVRCLSEGVDVPALDAVLFLTPRNSQVDVVQSVGRVMRNAVDPVTRKAKKLGYVILPVVIPTGMSPHEALSDNKTYKVVWEVLQALRSHDDKFDAMINKLDLIGKDNKKMEVISITDNVQPKSDKPKSKKKNTGKGQYGIGEEQGGYNAPEQTQMEFEVGEIERALYAKVVKKCGNRNHWEDWAKDIAKIASTHLTRINTIISDPSNTKEVAAFNSFANELRDDLNDNITDEEVVEMLAQHLITKPVFDALFSDYSFASNNPVSQAMQTVLDILQEHRLDKEADTLERFYESVKMRAEGIDNAQGKQRIIVELYDKFFKNAFPRMTERLGIVYTPIEVVDFIIHSVNDLLQQEFGQNLGSEGVHILDPFTGTGTFITRLLQSGLISKEQLAHKYKNEIHCNEIVLLAYYIAAINIEAVYYSIMSDNGQTPTEHEPFEGICLTDTFQMYEKDDLISELLADNSDRRTRQKSLDIRVIIGNPPYSIGQKDEADNNKNLSYQNLDFRIKETYAKNSTAVLQKGLYDSYIRAIRWASDRIGDCGVIGYISGSSFVDKPTTDGLRKCLADEFTSIYVINLRGDIRKNMLSKGRAKEGGNIFGSGSMTGIAITLFVKNPDSMKHGNIFYHDIGNDLSQHEKLKALNTCSSLTGIEVWDNIEPDMHHDWINKRDISFDKFIKLGVKRGGIDPSIFNNFSLGVVTNRDAWCYNSSKIKLNENVTATINHYSHELQRYKKEDSIEINAFIDSNPEKISWTRSLKNQLKQHKDLNFTKTCNRVSAYRPYTKRWMYFDRQLNEMVYQIPQIYPLSTSDNLTICISGAGSRSGFSVLINNVTPNLDMIEKGQCFPLYLYEKTEIDKIDFGDNDDLFAEKSDESSENGYTRKDGISDEGLSHFQQAYPNESFIKEDVFYYIYGLLHSPEYRDRYADNLSKELPRIPCVKAAKDFWSFSQAGRDLAELHINYETVKPYPVTFDCGKRTIKQLSDEDFRVTKMKRPKIKVDGKSVNDNTTIIYNQNITLSGIPLEAYDYVVNGKAAIEWVMERQAVTTDKKSGIVNDANDWAIETMGNAKYPLELLQRVITVSLETMKIVNGLPALDID</sequence>
<dbReference type="InterPro" id="IPR050742">
    <property type="entry name" value="Helicase_Restrict-Modif_Enz"/>
</dbReference>
<feature type="domain" description="Helicase ATP-binding" evidence="7">
    <location>
        <begin position="179"/>
        <end position="382"/>
    </location>
</feature>
<organism evidence="8 9">
    <name type="scientific">Alkalimarinus sediminis</name>
    <dbReference type="NCBI Taxonomy" id="1632866"/>
    <lineage>
        <taxon>Bacteria</taxon>
        <taxon>Pseudomonadati</taxon>
        <taxon>Pseudomonadota</taxon>
        <taxon>Gammaproteobacteria</taxon>
        <taxon>Alteromonadales</taxon>
        <taxon>Alteromonadaceae</taxon>
        <taxon>Alkalimarinus</taxon>
    </lineage>
</organism>
<evidence type="ECO:0000256" key="5">
    <source>
        <dbReference type="ARBA" id="ARBA00022747"/>
    </source>
</evidence>
<keyword evidence="8" id="KW-0347">Helicase</keyword>
<evidence type="ECO:0000256" key="1">
    <source>
        <dbReference type="ARBA" id="ARBA00006594"/>
    </source>
</evidence>
<dbReference type="Gene3D" id="3.40.50.150">
    <property type="entry name" value="Vaccinia Virus protein VP39"/>
    <property type="match status" value="1"/>
</dbReference>
<dbReference type="Pfam" id="PF04851">
    <property type="entry name" value="ResIII"/>
    <property type="match status" value="1"/>
</dbReference>
<keyword evidence="4" id="KW-0949">S-adenosyl-L-methionine</keyword>
<dbReference type="GO" id="GO:0005829">
    <property type="term" value="C:cytosol"/>
    <property type="evidence" value="ECO:0007669"/>
    <property type="project" value="TreeGrafter"/>
</dbReference>
<dbReference type="InterPro" id="IPR001650">
    <property type="entry name" value="Helicase_C-like"/>
</dbReference>
<dbReference type="GO" id="GO:0005524">
    <property type="term" value="F:ATP binding"/>
    <property type="evidence" value="ECO:0007669"/>
    <property type="project" value="InterPro"/>
</dbReference>
<dbReference type="SUPFAM" id="SSF52980">
    <property type="entry name" value="Restriction endonuclease-like"/>
    <property type="match status" value="1"/>
</dbReference>
<dbReference type="PROSITE" id="PS51192">
    <property type="entry name" value="HELICASE_ATP_BIND_1"/>
    <property type="match status" value="1"/>
</dbReference>
<dbReference type="InterPro" id="IPR014001">
    <property type="entry name" value="Helicase_ATP-bd"/>
</dbReference>
<keyword evidence="8" id="KW-0378">Hydrolase</keyword>
<dbReference type="SMART" id="SM00487">
    <property type="entry name" value="DEXDc"/>
    <property type="match status" value="1"/>
</dbReference>
<dbReference type="Gene3D" id="3.40.1350.10">
    <property type="match status" value="1"/>
</dbReference>
<reference evidence="8" key="1">
    <citation type="submission" date="2022-07" db="EMBL/GenBank/DDBJ databases">
        <title>Alkalimarinus sp. nov., isolated from gut of a Alitta virens.</title>
        <authorList>
            <person name="Yang A.I."/>
            <person name="Shin N.-R."/>
        </authorList>
    </citation>
    <scope>NUCLEOTIDE SEQUENCE</scope>
    <source>
        <strain evidence="8">FA028</strain>
    </source>
</reference>
<dbReference type="KEGG" id="asem:NNL22_14600"/>
<dbReference type="SUPFAM" id="SSF53335">
    <property type="entry name" value="S-adenosyl-L-methionine-dependent methyltransferases"/>
    <property type="match status" value="1"/>
</dbReference>
<dbReference type="InterPro" id="IPR011856">
    <property type="entry name" value="tRNA_endonuc-like_dom_sf"/>
</dbReference>
<dbReference type="GO" id="GO:0003677">
    <property type="term" value="F:DNA binding"/>
    <property type="evidence" value="ECO:0007669"/>
    <property type="project" value="InterPro"/>
</dbReference>
<dbReference type="InterPro" id="IPR041635">
    <property type="entry name" value="Type_ISP_LLaBIII_C"/>
</dbReference>
<dbReference type="GO" id="GO:0009307">
    <property type="term" value="P:DNA restriction-modification system"/>
    <property type="evidence" value="ECO:0007669"/>
    <property type="project" value="UniProtKB-KW"/>
</dbReference>
<keyword evidence="9" id="KW-1185">Reference proteome</keyword>
<dbReference type="CDD" id="cd18785">
    <property type="entry name" value="SF2_C"/>
    <property type="match status" value="1"/>
</dbReference>
<dbReference type="InterPro" id="IPR002052">
    <property type="entry name" value="DNA_methylase_N6_adenine_CS"/>
</dbReference>
<dbReference type="Pfam" id="PF13156">
    <property type="entry name" value="Mrr_cat_2"/>
    <property type="match status" value="1"/>
</dbReference>
<keyword evidence="8" id="KW-0067">ATP-binding</keyword>
<name>A0A9E8KP06_9ALTE</name>
<dbReference type="EMBL" id="CP101527">
    <property type="protein sequence ID" value="UZW74239.1"/>
    <property type="molecule type" value="Genomic_DNA"/>
</dbReference>
<protein>
    <submittedName>
        <fullName evidence="8">DEAD/DEAH box helicase family protein</fullName>
    </submittedName>
</protein>
<evidence type="ECO:0000256" key="3">
    <source>
        <dbReference type="ARBA" id="ARBA00022679"/>
    </source>
</evidence>
<evidence type="ECO:0000313" key="9">
    <source>
        <dbReference type="Proteomes" id="UP001164472"/>
    </source>
</evidence>
<dbReference type="InterPro" id="IPR027417">
    <property type="entry name" value="P-loop_NTPase"/>
</dbReference>
<evidence type="ECO:0000256" key="6">
    <source>
        <dbReference type="SAM" id="MobiDB-lite"/>
    </source>
</evidence>
<keyword evidence="3" id="KW-0808">Transferase</keyword>
<dbReference type="Proteomes" id="UP001164472">
    <property type="component" value="Chromosome"/>
</dbReference>
<evidence type="ECO:0000259" key="7">
    <source>
        <dbReference type="PROSITE" id="PS51192"/>
    </source>
</evidence>
<dbReference type="PANTHER" id="PTHR47396:SF1">
    <property type="entry name" value="ATP-DEPENDENT HELICASE IRC3-RELATED"/>
    <property type="match status" value="1"/>
</dbReference>
<dbReference type="InterPro" id="IPR053980">
    <property type="entry name" value="ISP_coupler"/>
</dbReference>
<dbReference type="RefSeq" id="WP_251811160.1">
    <property type="nucleotide sequence ID" value="NZ_CP101527.1"/>
</dbReference>
<dbReference type="PROSITE" id="PS00092">
    <property type="entry name" value="N6_MTASE"/>
    <property type="match status" value="1"/>
</dbReference>
<dbReference type="SMART" id="SM00490">
    <property type="entry name" value="HELICc"/>
    <property type="match status" value="1"/>
</dbReference>
<dbReference type="InterPro" id="IPR039442">
    <property type="entry name" value="Mrr-like_dom"/>
</dbReference>
<keyword evidence="8" id="KW-0547">Nucleotide-binding</keyword>
<keyword evidence="2" id="KW-0489">Methyltransferase</keyword>
<dbReference type="CDD" id="cd22333">
    <property type="entry name" value="LlaBIII_nuclease-like"/>
    <property type="match status" value="1"/>
</dbReference>
<evidence type="ECO:0000313" key="8">
    <source>
        <dbReference type="EMBL" id="UZW74239.1"/>
    </source>
</evidence>
<accession>A0A9E8KP06</accession>
<dbReference type="GO" id="GO:0008170">
    <property type="term" value="F:N-methyltransferase activity"/>
    <property type="evidence" value="ECO:0007669"/>
    <property type="project" value="InterPro"/>
</dbReference>
<evidence type="ECO:0000256" key="2">
    <source>
        <dbReference type="ARBA" id="ARBA00022603"/>
    </source>
</evidence>
<dbReference type="InterPro" id="IPR003356">
    <property type="entry name" value="DNA_methylase_A-5"/>
</dbReference>
<dbReference type="Pfam" id="PF18135">
    <property type="entry name" value="Type_ISP_C"/>
    <property type="match status" value="1"/>
</dbReference>
<comment type="similarity">
    <text evidence="1">Belongs to the N(4)/N(6)-methyltransferase family.</text>
</comment>
<dbReference type="Pfam" id="PF22240">
    <property type="entry name" value="ISP_coupler"/>
    <property type="match status" value="1"/>
</dbReference>
<evidence type="ECO:0000256" key="4">
    <source>
        <dbReference type="ARBA" id="ARBA00022691"/>
    </source>
</evidence>
<proteinExistence type="inferred from homology"/>
<dbReference type="Pfam" id="PF02384">
    <property type="entry name" value="N6_Mtase"/>
    <property type="match status" value="1"/>
</dbReference>
<gene>
    <name evidence="8" type="ORF">NNL22_14600</name>
</gene>
<dbReference type="GO" id="GO:0032259">
    <property type="term" value="P:methylation"/>
    <property type="evidence" value="ECO:0007669"/>
    <property type="project" value="UniProtKB-KW"/>
</dbReference>
<dbReference type="SUPFAM" id="SSF52540">
    <property type="entry name" value="P-loop containing nucleoside triphosphate hydrolases"/>
    <property type="match status" value="2"/>
</dbReference>
<dbReference type="InterPro" id="IPR029063">
    <property type="entry name" value="SAM-dependent_MTases_sf"/>
</dbReference>